<dbReference type="SUPFAM" id="SSF53098">
    <property type="entry name" value="Ribonuclease H-like"/>
    <property type="match status" value="1"/>
</dbReference>
<dbReference type="GO" id="GO:0003887">
    <property type="term" value="F:DNA-directed DNA polymerase activity"/>
    <property type="evidence" value="ECO:0007669"/>
    <property type="project" value="UniProtKB-KW"/>
</dbReference>
<dbReference type="NCBIfam" id="NF005981">
    <property type="entry name" value="PRK08074.1"/>
    <property type="match status" value="1"/>
</dbReference>
<evidence type="ECO:0000259" key="12">
    <source>
        <dbReference type="PROSITE" id="PS51193"/>
    </source>
</evidence>
<keyword evidence="8 10" id="KW-0067">ATP-binding</keyword>
<feature type="binding site" evidence="10">
    <location>
        <begin position="283"/>
        <end position="290"/>
    </location>
    <ligand>
        <name>ATP</name>
        <dbReference type="ChEBI" id="CHEBI:30616"/>
    </ligand>
</feature>
<evidence type="ECO:0000256" key="8">
    <source>
        <dbReference type="ARBA" id="ARBA00022840"/>
    </source>
</evidence>
<dbReference type="InterPro" id="IPR012337">
    <property type="entry name" value="RNaseH-like_sf"/>
</dbReference>
<dbReference type="RefSeq" id="WP_092650613.1">
    <property type="nucleotide sequence ID" value="NZ_FOHA01000003.1"/>
</dbReference>
<dbReference type="InterPro" id="IPR006054">
    <property type="entry name" value="DnaQ"/>
</dbReference>
<dbReference type="SUPFAM" id="SSF52540">
    <property type="entry name" value="P-loop containing nucleoside triphosphate hydrolases"/>
    <property type="match status" value="2"/>
</dbReference>
<evidence type="ECO:0000256" key="3">
    <source>
        <dbReference type="ARBA" id="ARBA00022705"/>
    </source>
</evidence>
<feature type="short sequence motif" description="DEAH box" evidence="10">
    <location>
        <begin position="461"/>
        <end position="464"/>
    </location>
</feature>
<dbReference type="InterPro" id="IPR027417">
    <property type="entry name" value="P-loop_NTPase"/>
</dbReference>
<comment type="similarity">
    <text evidence="10 11">Belongs to the helicase family. DinG subfamily. Type 2 sub-subfamily.</text>
</comment>
<dbReference type="GO" id="GO:0006260">
    <property type="term" value="P:DNA replication"/>
    <property type="evidence" value="ECO:0007669"/>
    <property type="project" value="UniProtKB-KW"/>
</dbReference>
<dbReference type="EC" id="3.1.-.-" evidence="10 11"/>
<dbReference type="InterPro" id="IPR013520">
    <property type="entry name" value="Ribonucl_H"/>
</dbReference>
<dbReference type="NCBIfam" id="TIGR00573">
    <property type="entry name" value="dnaq"/>
    <property type="match status" value="1"/>
</dbReference>
<dbReference type="Gene3D" id="3.40.50.300">
    <property type="entry name" value="P-loop containing nucleotide triphosphate hydrolases"/>
    <property type="match status" value="2"/>
</dbReference>
<dbReference type="Pfam" id="PF04851">
    <property type="entry name" value="ResIII"/>
    <property type="match status" value="1"/>
</dbReference>
<keyword evidence="4 10" id="KW-0540">Nuclease</keyword>
<keyword evidence="7 10" id="KW-0269">Exonuclease</keyword>
<dbReference type="InterPro" id="IPR036397">
    <property type="entry name" value="RNaseH_sf"/>
</dbReference>
<dbReference type="InterPro" id="IPR014001">
    <property type="entry name" value="Helicase_ATP-bd"/>
</dbReference>
<sequence length="932" mass="107050">MKKNVYAVVDIETTGTNVEQGGKMIQFACCLIEAGAVVHQFSTFINPGIKIPEQITRLTGIKQQDVANEPYFEDVAPVIYGLLTDCIFVAHNVHFDYQFLLSEFNHCGYTDFRLTGMDTVELSQILLPTEMSYRLSDLAESLQLEHENPHRADSDAYVTAELFLYLQEKAASLPLVTIEKLVVFSEYLMMDTGLFFVHILEEMKHWVPPLDPAIQVKNGIAIQKQQVFNSQQEYRLNAQYPETRAEKVTLFQSSYQLREAQEKMMNKIHQVLEGEPHHLAIEAPTGIGKTFGYLLPLAYHAKKNAPIVVSTYTNLLQYQLFYQDIAKLKDILPFELQVALIKGRNHYLHLSKFEHILKEPNENKNDALLKMQVLVWLTATKTGDLDELHLASNHHSFWQRIKHNGWVLNSQKDEWFAEDFYLLAQKRSQQADLIITNHSVLCQNLRTKRQLLPDFEYLMVDEAHHLHDMAMLSSEAQFSYQQGKYLMQAFGHIHLPHTLLSQLQKIMKDLKISQHLLMDFDISLLFIEEKLAEIFEGLVQLNQLEHGTILSAQDHIHVLFDQNEVEKLSPAVQRGIQECVQTFAEATEQSRELITLFQTHEQQLTKADLFMIESFGSLSDDFQEYHGQLSQFFDFATVGQVKWLEMSRKNPKGSLQLKMSAPEVHSFLKKELVEKVPYLFYTGGTLSIGQSFEFFKAEVGETEALETTILESNFDYSKQAKLVIPKEFPAIKTLSQQKYTQLVVKALKKIAKGTDKNVLVLFNSLEMLKHTYQQLNESPLFSKKELMAQGISGSRERLLKRFYHSKGSMLLGSESFWEGVDLPGSALEILVIVRLPFESPAQPLVKARYERLEAEGHLPFKEDALPRAALRLRQGLGRLIRSETDKGMMILLDNRLTDTDYGHFILEALPEDLPKEKQFLSDIVEEIHDFLN</sequence>
<dbReference type="PANTHER" id="PTHR11472:SF34">
    <property type="entry name" value="REGULATOR OF TELOMERE ELONGATION HELICASE 1"/>
    <property type="match status" value="1"/>
</dbReference>
<evidence type="ECO:0000256" key="6">
    <source>
        <dbReference type="ARBA" id="ARBA00022801"/>
    </source>
</evidence>
<keyword evidence="6 10" id="KW-0378">Hydrolase</keyword>
<keyword evidence="14" id="KW-1185">Reference proteome</keyword>
<dbReference type="InterPro" id="IPR006310">
    <property type="entry name" value="DinG"/>
</dbReference>
<keyword evidence="5 10" id="KW-0547">Nucleotide-binding</keyword>
<dbReference type="PANTHER" id="PTHR11472">
    <property type="entry name" value="DNA REPAIR DEAD HELICASE RAD3/XP-D SUBFAMILY MEMBER"/>
    <property type="match status" value="1"/>
</dbReference>
<evidence type="ECO:0000256" key="5">
    <source>
        <dbReference type="ARBA" id="ARBA00022741"/>
    </source>
</evidence>
<dbReference type="HAMAP" id="MF_02206">
    <property type="entry name" value="DinG_exonucl"/>
    <property type="match status" value="1"/>
</dbReference>
<evidence type="ECO:0000313" key="14">
    <source>
        <dbReference type="Proteomes" id="UP000198948"/>
    </source>
</evidence>
<dbReference type="SMART" id="SM00479">
    <property type="entry name" value="EXOIII"/>
    <property type="match status" value="1"/>
</dbReference>
<gene>
    <name evidence="10 11" type="primary">dinG</name>
    <name evidence="13" type="ORF">SAMN04488559_103132</name>
</gene>
<dbReference type="EMBL" id="FOHA01000003">
    <property type="protein sequence ID" value="SER69137.1"/>
    <property type="molecule type" value="Genomic_DNA"/>
</dbReference>
<name>A0A1H9R954_9LACT</name>
<dbReference type="STRING" id="142588.SAMN04488559_103132"/>
<dbReference type="FunFam" id="3.30.420.10:FF:000045">
    <property type="entry name" value="3'-5' exonuclease DinG"/>
    <property type="match status" value="1"/>
</dbReference>
<dbReference type="GO" id="GO:0008408">
    <property type="term" value="F:3'-5' exonuclease activity"/>
    <property type="evidence" value="ECO:0007669"/>
    <property type="project" value="UniProtKB-UniRule"/>
</dbReference>
<evidence type="ECO:0000256" key="7">
    <source>
        <dbReference type="ARBA" id="ARBA00022839"/>
    </source>
</evidence>
<dbReference type="GO" id="GO:0003678">
    <property type="term" value="F:DNA helicase activity"/>
    <property type="evidence" value="ECO:0007669"/>
    <property type="project" value="TreeGrafter"/>
</dbReference>
<dbReference type="InterPro" id="IPR045028">
    <property type="entry name" value="DinG/Rad3-like"/>
</dbReference>
<protein>
    <recommendedName>
        <fullName evidence="10 11">3'-5' exonuclease DinG</fullName>
        <ecNumber evidence="10 11">3.1.-.-</ecNumber>
    </recommendedName>
</protein>
<dbReference type="SMART" id="SM00487">
    <property type="entry name" value="DEXDc"/>
    <property type="match status" value="1"/>
</dbReference>
<evidence type="ECO:0000256" key="10">
    <source>
        <dbReference type="HAMAP-Rule" id="MF_02206"/>
    </source>
</evidence>
<keyword evidence="9" id="KW-0239">DNA-directed DNA polymerase</keyword>
<keyword evidence="2" id="KW-0548">Nucleotidyltransferase</keyword>
<keyword evidence="3" id="KW-0235">DNA replication</keyword>
<keyword evidence="1" id="KW-0808">Transferase</keyword>
<organism evidence="13 14">
    <name type="scientific">Isobaculum melis</name>
    <dbReference type="NCBI Taxonomy" id="142588"/>
    <lineage>
        <taxon>Bacteria</taxon>
        <taxon>Bacillati</taxon>
        <taxon>Bacillota</taxon>
        <taxon>Bacilli</taxon>
        <taxon>Lactobacillales</taxon>
        <taxon>Carnobacteriaceae</taxon>
        <taxon>Isobaculum</taxon>
    </lineage>
</organism>
<dbReference type="GO" id="GO:0003677">
    <property type="term" value="F:DNA binding"/>
    <property type="evidence" value="ECO:0007669"/>
    <property type="project" value="InterPro"/>
</dbReference>
<proteinExistence type="inferred from homology"/>
<dbReference type="PROSITE" id="PS51193">
    <property type="entry name" value="HELICASE_ATP_BIND_2"/>
    <property type="match status" value="1"/>
</dbReference>
<dbReference type="AlphaFoldDB" id="A0A1H9R954"/>
<dbReference type="SMART" id="SM00491">
    <property type="entry name" value="HELICc2"/>
    <property type="match status" value="1"/>
</dbReference>
<dbReference type="NCBIfam" id="TIGR01407">
    <property type="entry name" value="dinG_rel"/>
    <property type="match status" value="1"/>
</dbReference>
<dbReference type="Pfam" id="PF13307">
    <property type="entry name" value="Helicase_C_2"/>
    <property type="match status" value="1"/>
</dbReference>
<evidence type="ECO:0000256" key="9">
    <source>
        <dbReference type="ARBA" id="ARBA00022932"/>
    </source>
</evidence>
<evidence type="ECO:0000256" key="2">
    <source>
        <dbReference type="ARBA" id="ARBA00022695"/>
    </source>
</evidence>
<evidence type="ECO:0000256" key="4">
    <source>
        <dbReference type="ARBA" id="ARBA00022722"/>
    </source>
</evidence>
<reference evidence="13 14" key="1">
    <citation type="submission" date="2016-10" db="EMBL/GenBank/DDBJ databases">
        <authorList>
            <person name="de Groot N.N."/>
        </authorList>
    </citation>
    <scope>NUCLEOTIDE SEQUENCE [LARGE SCALE GENOMIC DNA]</scope>
    <source>
        <strain evidence="13 14">DSM 13760</strain>
    </source>
</reference>
<dbReference type="CDD" id="cd06127">
    <property type="entry name" value="DEDDh"/>
    <property type="match status" value="1"/>
</dbReference>
<evidence type="ECO:0000256" key="1">
    <source>
        <dbReference type="ARBA" id="ARBA00022679"/>
    </source>
</evidence>
<feature type="domain" description="Helicase ATP-binding" evidence="12">
    <location>
        <begin position="247"/>
        <end position="519"/>
    </location>
</feature>
<evidence type="ECO:0000256" key="11">
    <source>
        <dbReference type="RuleBase" id="RU364106"/>
    </source>
</evidence>
<accession>A0A1H9R954</accession>
<dbReference type="GO" id="GO:0005524">
    <property type="term" value="F:ATP binding"/>
    <property type="evidence" value="ECO:0007669"/>
    <property type="project" value="UniProtKB-UniRule"/>
</dbReference>
<dbReference type="Pfam" id="PF00929">
    <property type="entry name" value="RNase_T"/>
    <property type="match status" value="1"/>
</dbReference>
<dbReference type="GO" id="GO:0016818">
    <property type="term" value="F:hydrolase activity, acting on acid anhydrides, in phosphorus-containing anhydrides"/>
    <property type="evidence" value="ECO:0007669"/>
    <property type="project" value="InterPro"/>
</dbReference>
<dbReference type="Gene3D" id="3.30.420.10">
    <property type="entry name" value="Ribonuclease H-like superfamily/Ribonuclease H"/>
    <property type="match status" value="1"/>
</dbReference>
<keyword evidence="13" id="KW-0347">Helicase</keyword>
<evidence type="ECO:0000313" key="13">
    <source>
        <dbReference type="EMBL" id="SER69137.1"/>
    </source>
</evidence>
<dbReference type="InterPro" id="IPR014013">
    <property type="entry name" value="Helic_SF1/SF2_ATP-bd_DinG/Rad3"/>
</dbReference>
<dbReference type="Proteomes" id="UP000198948">
    <property type="component" value="Unassembled WGS sequence"/>
</dbReference>
<dbReference type="InterPro" id="IPR006935">
    <property type="entry name" value="Helicase/UvrB_N"/>
</dbReference>
<comment type="function">
    <text evidence="10 11">3'-5' exonuclease.</text>
</comment>
<dbReference type="InterPro" id="IPR006555">
    <property type="entry name" value="ATP-dep_Helicase_C"/>
</dbReference>